<keyword evidence="2" id="KW-1283">Bacterial microcompartment</keyword>
<dbReference type="PANTHER" id="PTHR33941:SF11">
    <property type="entry name" value="BACTERIAL MICROCOMPARTMENT SHELL PROTEIN PDUJ"/>
    <property type="match status" value="1"/>
</dbReference>
<dbReference type="OrthoDB" id="9812608at2"/>
<dbReference type="AlphaFoldDB" id="A0A1T5BM72"/>
<dbReference type="InterPro" id="IPR044872">
    <property type="entry name" value="CcmK/CsoS1_BMC"/>
</dbReference>
<evidence type="ECO:0000313" key="5">
    <source>
        <dbReference type="EMBL" id="SKB48187.1"/>
    </source>
</evidence>
<dbReference type="SMART" id="SM00877">
    <property type="entry name" value="BMC"/>
    <property type="match status" value="1"/>
</dbReference>
<dbReference type="RefSeq" id="WP_079589557.1">
    <property type="nucleotide sequence ID" value="NZ_CP154629.1"/>
</dbReference>
<gene>
    <name evidence="5" type="ORF">SAMN02745120_1715</name>
</gene>
<comment type="subcellular location">
    <subcellularLocation>
        <location evidence="1">Bacterial microcompartment</location>
    </subcellularLocation>
</comment>
<feature type="domain" description="BMC" evidence="4">
    <location>
        <begin position="6"/>
        <end position="93"/>
    </location>
</feature>
<dbReference type="InterPro" id="IPR050575">
    <property type="entry name" value="BMC_shell"/>
</dbReference>
<dbReference type="InterPro" id="IPR037233">
    <property type="entry name" value="CcmK-like_sf"/>
</dbReference>
<dbReference type="Proteomes" id="UP000243406">
    <property type="component" value="Unassembled WGS sequence"/>
</dbReference>
<comment type="similarity">
    <text evidence="3">Belongs to the bacterial microcompartments protein family.</text>
</comment>
<dbReference type="SUPFAM" id="SSF143414">
    <property type="entry name" value="CcmK-like"/>
    <property type="match status" value="1"/>
</dbReference>
<dbReference type="EMBL" id="FUYN01000003">
    <property type="protein sequence ID" value="SKB48187.1"/>
    <property type="molecule type" value="Genomic_DNA"/>
</dbReference>
<evidence type="ECO:0000256" key="1">
    <source>
        <dbReference type="ARBA" id="ARBA00024322"/>
    </source>
</evidence>
<proteinExistence type="inferred from homology"/>
<protein>
    <submittedName>
        <fullName evidence="5">BMC domain-containing protein</fullName>
    </submittedName>
</protein>
<evidence type="ECO:0000256" key="3">
    <source>
        <dbReference type="PROSITE-ProRule" id="PRU01278"/>
    </source>
</evidence>
<sequence>MKTYEAVGVVETLYFTVAIEMLDEMLKSSNVEFLRKETTLGGKLITLFVGGSVSEVSNAIELVKKLGEGKHINHLKNAIVISKPHPEILKYVISSEKIINEETLKVNN</sequence>
<evidence type="ECO:0000256" key="2">
    <source>
        <dbReference type="ARBA" id="ARBA00024446"/>
    </source>
</evidence>
<evidence type="ECO:0000313" key="6">
    <source>
        <dbReference type="Proteomes" id="UP000243406"/>
    </source>
</evidence>
<dbReference type="CDD" id="cd06169">
    <property type="entry name" value="BMC"/>
    <property type="match status" value="1"/>
</dbReference>
<dbReference type="PROSITE" id="PS51930">
    <property type="entry name" value="BMC_2"/>
    <property type="match status" value="1"/>
</dbReference>
<dbReference type="PANTHER" id="PTHR33941">
    <property type="entry name" value="PROPANEDIOL UTILIZATION PROTEIN PDUA"/>
    <property type="match status" value="1"/>
</dbReference>
<dbReference type="InterPro" id="IPR000249">
    <property type="entry name" value="BMC_dom"/>
</dbReference>
<dbReference type="Pfam" id="PF00936">
    <property type="entry name" value="BMC"/>
    <property type="match status" value="1"/>
</dbReference>
<keyword evidence="6" id="KW-1185">Reference proteome</keyword>
<dbReference type="Gene3D" id="3.30.70.1710">
    <property type="match status" value="1"/>
</dbReference>
<reference evidence="6" key="1">
    <citation type="submission" date="2017-02" db="EMBL/GenBank/DDBJ databases">
        <authorList>
            <person name="Varghese N."/>
            <person name="Submissions S."/>
        </authorList>
    </citation>
    <scope>NUCLEOTIDE SEQUENCE [LARGE SCALE GENOMIC DNA]</scope>
    <source>
        <strain evidence="6">ATCC 35199</strain>
    </source>
</reference>
<dbReference type="GO" id="GO:0031469">
    <property type="term" value="C:bacterial microcompartment"/>
    <property type="evidence" value="ECO:0007669"/>
    <property type="project" value="UniProtKB-SubCell"/>
</dbReference>
<organism evidence="5 6">
    <name type="scientific">Acetoanaerobium noterae</name>
    <dbReference type="NCBI Taxonomy" id="745369"/>
    <lineage>
        <taxon>Bacteria</taxon>
        <taxon>Bacillati</taxon>
        <taxon>Bacillota</taxon>
        <taxon>Clostridia</taxon>
        <taxon>Peptostreptococcales</taxon>
        <taxon>Filifactoraceae</taxon>
        <taxon>Acetoanaerobium</taxon>
    </lineage>
</organism>
<accession>A0A1T5BM72</accession>
<name>A0A1T5BM72_9FIRM</name>
<evidence type="ECO:0000259" key="4">
    <source>
        <dbReference type="PROSITE" id="PS51930"/>
    </source>
</evidence>